<dbReference type="Pfam" id="PF17130">
    <property type="entry name" value="Peptidase_M99_m"/>
    <property type="match status" value="1"/>
</dbReference>
<evidence type="ECO:0000313" key="5">
    <source>
        <dbReference type="Proteomes" id="UP000003895"/>
    </source>
</evidence>
<evidence type="ECO:0000259" key="3">
    <source>
        <dbReference type="Pfam" id="PF17130"/>
    </source>
</evidence>
<dbReference type="PATRIC" id="fig|992050.3.peg.279"/>
<dbReference type="Proteomes" id="UP000003895">
    <property type="component" value="Unassembled WGS sequence"/>
</dbReference>
<keyword evidence="4" id="KW-0328">Glycosyltransferase</keyword>
<dbReference type="Gene3D" id="3.40.630.10">
    <property type="entry name" value="Zn peptidases"/>
    <property type="match status" value="1"/>
</dbReference>
<evidence type="ECO:0000313" key="4">
    <source>
        <dbReference type="EMBL" id="EJB70003.1"/>
    </source>
</evidence>
<evidence type="ECO:0000259" key="2">
    <source>
        <dbReference type="Pfam" id="PF17129"/>
    </source>
</evidence>
<dbReference type="EMBL" id="AKOQ01000002">
    <property type="protein sequence ID" value="EJB70003.1"/>
    <property type="molecule type" value="Genomic_DNA"/>
</dbReference>
<evidence type="ECO:0000259" key="1">
    <source>
        <dbReference type="Pfam" id="PF17033"/>
    </source>
</evidence>
<dbReference type="InterPro" id="IPR033397">
    <property type="entry name" value="Metallo_peptidase_C"/>
</dbReference>
<dbReference type="InterPro" id="IPR031489">
    <property type="entry name" value="Peptidase_M99"/>
</dbReference>
<dbReference type="Pfam" id="PF17033">
    <property type="entry name" value="Peptidase_M99"/>
    <property type="match status" value="1"/>
</dbReference>
<feature type="domain" description="Carboxypeptidase M99 beta-barrel" evidence="3">
    <location>
        <begin position="268"/>
        <end position="340"/>
    </location>
</feature>
<feature type="domain" description="Metallo-carboxypeptidase C-terminal" evidence="2">
    <location>
        <begin position="341"/>
        <end position="438"/>
    </location>
</feature>
<reference evidence="4 5" key="1">
    <citation type="journal article" date="2013" name="Pathog. Dis.">
        <title>Genome sequences of 65 Helicobacter pylori strains isolated from asymptomatic individuals and patients with gastric cancer, peptic ulcer disease, or gastritis.</title>
        <authorList>
            <person name="Blanchard T.G."/>
            <person name="Czinn S.J."/>
            <person name="Correa P."/>
            <person name="Nakazawa T."/>
            <person name="Keelan M."/>
            <person name="Morningstar L."/>
            <person name="Santana-Cruz I."/>
            <person name="Maroo A."/>
            <person name="McCracken C."/>
            <person name="Shefchek K."/>
            <person name="Daugherty S."/>
            <person name="Song Y."/>
            <person name="Fraser C.M."/>
            <person name="Fricke W.F."/>
        </authorList>
    </citation>
    <scope>NUCLEOTIDE SEQUENCE [LARGE SCALE GENOMIC DNA]</scope>
    <source>
        <strain evidence="4 5">Hp H-45</strain>
    </source>
</reference>
<comment type="caution">
    <text evidence="4">The sequence shown here is derived from an EMBL/GenBank/DDBJ whole genome shotgun (WGS) entry which is preliminary data.</text>
</comment>
<feature type="domain" description="D,L-carboxypeptidase peptidase" evidence="1">
    <location>
        <begin position="1"/>
        <end position="267"/>
    </location>
</feature>
<dbReference type="Pfam" id="PF17129">
    <property type="entry name" value="Peptidase_M99_C"/>
    <property type="match status" value="1"/>
</dbReference>
<keyword evidence="4" id="KW-0808">Transferase</keyword>
<protein>
    <submittedName>
        <fullName evidence="4">Purine nucleoside phosphorylase</fullName>
        <ecNumber evidence="4">2.4.2.1</ecNumber>
    </submittedName>
</protein>
<gene>
    <name evidence="4" type="ORF">HPHPH45_0276</name>
</gene>
<dbReference type="InterPro" id="IPR033398">
    <property type="entry name" value="Beta-barrel_M99"/>
</dbReference>
<dbReference type="GO" id="GO:0004731">
    <property type="term" value="F:purine-nucleoside phosphorylase activity"/>
    <property type="evidence" value="ECO:0007669"/>
    <property type="project" value="UniProtKB-EC"/>
</dbReference>
<proteinExistence type="predicted"/>
<dbReference type="SUPFAM" id="SSF53187">
    <property type="entry name" value="Zn-dependent exopeptidases"/>
    <property type="match status" value="1"/>
</dbReference>
<organism evidence="4 5">
    <name type="scientific">Helicobacter pylori Hp H-45</name>
    <dbReference type="NCBI Taxonomy" id="992050"/>
    <lineage>
        <taxon>Bacteria</taxon>
        <taxon>Pseudomonadati</taxon>
        <taxon>Campylobacterota</taxon>
        <taxon>Epsilonproteobacteria</taxon>
        <taxon>Campylobacterales</taxon>
        <taxon>Helicobacteraceae</taxon>
        <taxon>Helicobacter</taxon>
    </lineage>
</organism>
<name>J0C8A6_HELPX</name>
<accession>J0C8A6</accession>
<dbReference type="AlphaFoldDB" id="J0C8A6"/>
<dbReference type="CDD" id="cd06243">
    <property type="entry name" value="M14_CP_Csd4-like"/>
    <property type="match status" value="1"/>
</dbReference>
<dbReference type="RefSeq" id="WP_000725487.1">
    <property type="nucleotide sequence ID" value="NZ_AKOQ01000002.1"/>
</dbReference>
<dbReference type="EC" id="2.4.2.1" evidence="4"/>
<sequence>MKKIWLLVWGLYSWVFLNAIETIEKAPTDLEDRDKAPHLLLLAGIQGDEPGGFNATNLFLMHYSVLKGLVEVVPVLNKPSMLRNHRGLYGDMNRKFAALDKNDPEYPTIQEIKSLIAKPNIDAVLHLHDGGGYYRPVYVDAMLNPKRWGNCFIIDQDEVKGAKFPNLLSFANNTIESINAHLLRPIEEYHLKNTRTAQGDTEMQKALTFYAINQKKSAFANEASKELPLASRVFYHLQAIEGLLNQLNIPFKRDFELNPSSVHALINDKSLWAKISSLPKIPLFNLRPRLNHFPLPHNTKIPQIPIESNAYIVGLVKNKQEVFLKYGNKLMTRLSPFYIEFDPSLEEVKMQIDNKDQMVKIGSVVEVKESFYIHAMDNIRANVIGFSVSNENKPNEAGYTIRFKDFQKRFSLDKQERIYRIEFYKNNAFSGMILVKFV</sequence>